<feature type="compositionally biased region" description="Low complexity" evidence="1">
    <location>
        <begin position="36"/>
        <end position="51"/>
    </location>
</feature>
<dbReference type="InterPro" id="IPR008271">
    <property type="entry name" value="Ser/Thr_kinase_AS"/>
</dbReference>
<dbReference type="Gene3D" id="1.10.510.10">
    <property type="entry name" value="Transferase(Phosphotransferase) domain 1"/>
    <property type="match status" value="1"/>
</dbReference>
<feature type="region of interest" description="Disordered" evidence="1">
    <location>
        <begin position="1"/>
        <end position="51"/>
    </location>
</feature>
<dbReference type="Proteomes" id="UP000735302">
    <property type="component" value="Unassembled WGS sequence"/>
</dbReference>
<keyword evidence="3" id="KW-0808">Transferase</keyword>
<dbReference type="GO" id="GO:0005737">
    <property type="term" value="C:cytoplasm"/>
    <property type="evidence" value="ECO:0007669"/>
    <property type="project" value="TreeGrafter"/>
</dbReference>
<dbReference type="PANTHER" id="PTHR24348:SF70">
    <property type="entry name" value="PROTEIN KINASE DOMAIN CONTAINING PROTEIN"/>
    <property type="match status" value="1"/>
</dbReference>
<organism evidence="3 4">
    <name type="scientific">Plakobranchus ocellatus</name>
    <dbReference type="NCBI Taxonomy" id="259542"/>
    <lineage>
        <taxon>Eukaryota</taxon>
        <taxon>Metazoa</taxon>
        <taxon>Spiralia</taxon>
        <taxon>Lophotrochozoa</taxon>
        <taxon>Mollusca</taxon>
        <taxon>Gastropoda</taxon>
        <taxon>Heterobranchia</taxon>
        <taxon>Euthyneura</taxon>
        <taxon>Panpulmonata</taxon>
        <taxon>Sacoglossa</taxon>
        <taxon>Placobranchoidea</taxon>
        <taxon>Plakobranchidae</taxon>
        <taxon>Plakobranchus</taxon>
    </lineage>
</organism>
<dbReference type="InterPro" id="IPR011009">
    <property type="entry name" value="Kinase-like_dom_sf"/>
</dbReference>
<name>A0AAV3YYG3_9GAST</name>
<dbReference type="GO" id="GO:0004674">
    <property type="term" value="F:protein serine/threonine kinase activity"/>
    <property type="evidence" value="ECO:0007669"/>
    <property type="project" value="InterPro"/>
</dbReference>
<dbReference type="AlphaFoldDB" id="A0AAV3YYG3"/>
<keyword evidence="3" id="KW-0418">Kinase</keyword>
<comment type="caution">
    <text evidence="3">The sequence shown here is derived from an EMBL/GenBank/DDBJ whole genome shotgun (WGS) entry which is preliminary data.</text>
</comment>
<dbReference type="GO" id="GO:0006914">
    <property type="term" value="P:autophagy"/>
    <property type="evidence" value="ECO:0007669"/>
    <property type="project" value="UniProtKB-ARBA"/>
</dbReference>
<evidence type="ECO:0000259" key="2">
    <source>
        <dbReference type="PROSITE" id="PS50011"/>
    </source>
</evidence>
<dbReference type="Pfam" id="PF00069">
    <property type="entry name" value="Pkinase"/>
    <property type="match status" value="1"/>
</dbReference>
<dbReference type="SUPFAM" id="SSF56112">
    <property type="entry name" value="Protein kinase-like (PK-like)"/>
    <property type="match status" value="1"/>
</dbReference>
<dbReference type="PROSITE" id="PS50011">
    <property type="entry name" value="PROTEIN_KINASE_DOM"/>
    <property type="match status" value="1"/>
</dbReference>
<accession>A0AAV3YYG3</accession>
<dbReference type="EMBL" id="BLXT01001679">
    <property type="protein sequence ID" value="GFN87231.1"/>
    <property type="molecule type" value="Genomic_DNA"/>
</dbReference>
<gene>
    <name evidence="3" type="ORF">PoB_001373700</name>
</gene>
<dbReference type="SMART" id="SM00220">
    <property type="entry name" value="S_TKc"/>
    <property type="match status" value="1"/>
</dbReference>
<reference evidence="3 4" key="1">
    <citation type="journal article" date="2021" name="Elife">
        <title>Chloroplast acquisition without the gene transfer in kleptoplastic sea slugs, Plakobranchus ocellatus.</title>
        <authorList>
            <person name="Maeda T."/>
            <person name="Takahashi S."/>
            <person name="Yoshida T."/>
            <person name="Shimamura S."/>
            <person name="Takaki Y."/>
            <person name="Nagai Y."/>
            <person name="Toyoda A."/>
            <person name="Suzuki Y."/>
            <person name="Arimoto A."/>
            <person name="Ishii H."/>
            <person name="Satoh N."/>
            <person name="Nishiyama T."/>
            <person name="Hasebe M."/>
            <person name="Maruyama T."/>
            <person name="Minagawa J."/>
            <person name="Obokata J."/>
            <person name="Shigenobu S."/>
        </authorList>
    </citation>
    <scope>NUCLEOTIDE SEQUENCE [LARGE SCALE GENOMIC DNA]</scope>
</reference>
<dbReference type="PANTHER" id="PTHR24348">
    <property type="entry name" value="SERINE/THREONINE-PROTEIN KINASE UNC-51-RELATED"/>
    <property type="match status" value="1"/>
</dbReference>
<evidence type="ECO:0000256" key="1">
    <source>
        <dbReference type="SAM" id="MobiDB-lite"/>
    </source>
</evidence>
<evidence type="ECO:0000313" key="3">
    <source>
        <dbReference type="EMBL" id="GFN87231.1"/>
    </source>
</evidence>
<dbReference type="CDD" id="cd00180">
    <property type="entry name" value="PKc"/>
    <property type="match status" value="1"/>
</dbReference>
<sequence>MKTDTMKNRFSSTSCDDNTTRNNSSSSNNKPATQDNSSSGSSSSNSSNSNSSISVLGRYLHVTTADLMNGNFNFSVKRHIGSGYAGNVYKCVVTQSSQSQSQPHTHSGSDNPDGAGFVVALKVLHKDTTKDRVALNEADLLKKASGSHVLKYFTSIECIDAYWIITEYCSKGDLHGMLRHLDNFQVMGRGYMRDVIAGLESLHDKFIVHADIKMKNILISDRNIAKIADFGFARQYSSEDDRECVCHGTRDYWAPEMLQDGQSYNPFLADIYALGVTFVGVCEKRPIKIKYDNIHHIVNKFQDQHQMALFRGLLSNSSERWDLAKAKANIWLNGEEIIYFGSC</sequence>
<protein>
    <submittedName>
        <fullName evidence="3">Serine/threonine-protein kinase 4</fullName>
    </submittedName>
</protein>
<keyword evidence="4" id="KW-1185">Reference proteome</keyword>
<feature type="compositionally biased region" description="Low complexity" evidence="1">
    <location>
        <begin position="11"/>
        <end position="29"/>
    </location>
</feature>
<evidence type="ECO:0000313" key="4">
    <source>
        <dbReference type="Proteomes" id="UP000735302"/>
    </source>
</evidence>
<dbReference type="GO" id="GO:0010506">
    <property type="term" value="P:regulation of autophagy"/>
    <property type="evidence" value="ECO:0007669"/>
    <property type="project" value="InterPro"/>
</dbReference>
<feature type="domain" description="Protein kinase" evidence="2">
    <location>
        <begin position="74"/>
        <end position="332"/>
    </location>
</feature>
<dbReference type="InterPro" id="IPR045269">
    <property type="entry name" value="Atg1-like"/>
</dbReference>
<dbReference type="GO" id="GO:0005524">
    <property type="term" value="F:ATP binding"/>
    <property type="evidence" value="ECO:0007669"/>
    <property type="project" value="InterPro"/>
</dbReference>
<dbReference type="InterPro" id="IPR000719">
    <property type="entry name" value="Prot_kinase_dom"/>
</dbReference>
<proteinExistence type="predicted"/>
<dbReference type="PROSITE" id="PS00108">
    <property type="entry name" value="PROTEIN_KINASE_ST"/>
    <property type="match status" value="1"/>
</dbReference>